<gene>
    <name evidence="1" type="ORF">NCTC9140_07572</name>
</gene>
<name>A0A377U1Y1_KLEPN</name>
<reference evidence="1 2" key="1">
    <citation type="submission" date="2018-06" db="EMBL/GenBank/DDBJ databases">
        <authorList>
            <consortium name="Pathogen Informatics"/>
            <person name="Doyle S."/>
        </authorList>
    </citation>
    <scope>NUCLEOTIDE SEQUENCE [LARGE SCALE GENOMIC DNA]</scope>
    <source>
        <strain evidence="1 2">NCTC9140</strain>
    </source>
</reference>
<protein>
    <submittedName>
        <fullName evidence="1">Uncharacterized protein</fullName>
    </submittedName>
</protein>
<organism evidence="1 2">
    <name type="scientific">Klebsiella pneumoniae</name>
    <dbReference type="NCBI Taxonomy" id="573"/>
    <lineage>
        <taxon>Bacteria</taxon>
        <taxon>Pseudomonadati</taxon>
        <taxon>Pseudomonadota</taxon>
        <taxon>Gammaproteobacteria</taxon>
        <taxon>Enterobacterales</taxon>
        <taxon>Enterobacteriaceae</taxon>
        <taxon>Klebsiella/Raoultella group</taxon>
        <taxon>Klebsiella</taxon>
        <taxon>Klebsiella pneumoniae complex</taxon>
    </lineage>
</organism>
<accession>A0A377U1Y1</accession>
<dbReference type="EMBL" id="UGKQ01000007">
    <property type="protein sequence ID" value="STS85729.1"/>
    <property type="molecule type" value="Genomic_DNA"/>
</dbReference>
<evidence type="ECO:0000313" key="2">
    <source>
        <dbReference type="Proteomes" id="UP000254938"/>
    </source>
</evidence>
<evidence type="ECO:0000313" key="1">
    <source>
        <dbReference type="EMBL" id="STS85729.1"/>
    </source>
</evidence>
<proteinExistence type="predicted"/>
<dbReference type="AlphaFoldDB" id="A0A377U1Y1"/>
<sequence length="61" mass="6529">MKRQVASLTGHVAVEIDINIGLLPQVLGNPGLPVARIDEIDNAQRDVIDLLLIVFANNPSA</sequence>
<dbReference type="Proteomes" id="UP000254938">
    <property type="component" value="Unassembled WGS sequence"/>
</dbReference>